<name>A0A0V7ZTW6_9CYAN</name>
<sequence>MTINNPNRKKINKYISRVSKWLTIVAVVITLVQTIVLPANAVTIAPGKEIVGPPSCPQIEISTTAGGDTKVSTTTGYDKGMTGVYAITLANSPTPLTNRNFVPSDRGAIDSYFPPGAQQVKVKNIGEVEIDLGFVCD</sequence>
<keyword evidence="3" id="KW-1185">Reference proteome</keyword>
<reference evidence="2 3" key="1">
    <citation type="journal article" date="2015" name="Genome Announc.">
        <title>Draft Genome of the Euendolithic (true boring) Cyanobacterium Mastigocoleus testarum strain BC008.</title>
        <authorList>
            <person name="Guida B.S."/>
            <person name="Garcia-Pichel F."/>
        </authorList>
    </citation>
    <scope>NUCLEOTIDE SEQUENCE [LARGE SCALE GENOMIC DNA]</scope>
    <source>
        <strain evidence="2 3">BC008</strain>
    </source>
</reference>
<feature type="transmembrane region" description="Helical" evidence="1">
    <location>
        <begin position="21"/>
        <end position="39"/>
    </location>
</feature>
<dbReference type="Proteomes" id="UP000053372">
    <property type="component" value="Unassembled WGS sequence"/>
</dbReference>
<keyword evidence="1" id="KW-1133">Transmembrane helix</keyword>
<keyword evidence="1" id="KW-0472">Membrane</keyword>
<protein>
    <submittedName>
        <fullName evidence="2">Uncharacterized protein</fullName>
    </submittedName>
</protein>
<evidence type="ECO:0000313" key="2">
    <source>
        <dbReference type="EMBL" id="KST68080.1"/>
    </source>
</evidence>
<keyword evidence="1" id="KW-0812">Transmembrane</keyword>
<proteinExistence type="predicted"/>
<dbReference type="EMBL" id="LMTZ01000081">
    <property type="protein sequence ID" value="KST68080.1"/>
    <property type="molecule type" value="Genomic_DNA"/>
</dbReference>
<accession>A0A0V7ZTW6</accession>
<dbReference type="RefSeq" id="WP_058183576.1">
    <property type="nucleotide sequence ID" value="NZ_LMTZ01000081.1"/>
</dbReference>
<dbReference type="AlphaFoldDB" id="A0A0V7ZTW6"/>
<evidence type="ECO:0000256" key="1">
    <source>
        <dbReference type="SAM" id="Phobius"/>
    </source>
</evidence>
<evidence type="ECO:0000313" key="3">
    <source>
        <dbReference type="Proteomes" id="UP000053372"/>
    </source>
</evidence>
<organism evidence="2 3">
    <name type="scientific">Mastigocoleus testarum BC008</name>
    <dbReference type="NCBI Taxonomy" id="371196"/>
    <lineage>
        <taxon>Bacteria</taxon>
        <taxon>Bacillati</taxon>
        <taxon>Cyanobacteriota</taxon>
        <taxon>Cyanophyceae</taxon>
        <taxon>Nostocales</taxon>
        <taxon>Hapalosiphonaceae</taxon>
        <taxon>Mastigocoleus</taxon>
    </lineage>
</organism>
<gene>
    <name evidence="2" type="ORF">BC008_00085</name>
</gene>
<comment type="caution">
    <text evidence="2">The sequence shown here is derived from an EMBL/GenBank/DDBJ whole genome shotgun (WGS) entry which is preliminary data.</text>
</comment>